<gene>
    <name evidence="1" type="ORF">HZH68_005547</name>
</gene>
<protein>
    <submittedName>
        <fullName evidence="1">Uncharacterized protein</fullName>
    </submittedName>
</protein>
<dbReference type="AlphaFoldDB" id="A0A834KGE4"/>
<reference evidence="1" key="1">
    <citation type="journal article" date="2020" name="G3 (Bethesda)">
        <title>High-Quality Assemblies for Three Invasive Social Wasps from the &lt;i&gt;Vespula&lt;/i&gt; Genus.</title>
        <authorList>
            <person name="Harrop T.W.R."/>
            <person name="Guhlin J."/>
            <person name="McLaughlin G.M."/>
            <person name="Permina E."/>
            <person name="Stockwell P."/>
            <person name="Gilligan J."/>
            <person name="Le Lec M.F."/>
            <person name="Gruber M.A.M."/>
            <person name="Quinn O."/>
            <person name="Lovegrove M."/>
            <person name="Duncan E.J."/>
            <person name="Remnant E.J."/>
            <person name="Van Eeckhoven J."/>
            <person name="Graham B."/>
            <person name="Knapp R.A."/>
            <person name="Langford K.W."/>
            <person name="Kronenberg Z."/>
            <person name="Press M.O."/>
            <person name="Eacker S.M."/>
            <person name="Wilson-Rankin E.E."/>
            <person name="Purcell J."/>
            <person name="Lester P.J."/>
            <person name="Dearden P.K."/>
        </authorList>
    </citation>
    <scope>NUCLEOTIDE SEQUENCE</scope>
    <source>
        <strain evidence="1">Linc-1</strain>
    </source>
</reference>
<evidence type="ECO:0000313" key="2">
    <source>
        <dbReference type="Proteomes" id="UP000617340"/>
    </source>
</evidence>
<keyword evidence="2" id="KW-1185">Reference proteome</keyword>
<accession>A0A834KGE4</accession>
<evidence type="ECO:0000313" key="1">
    <source>
        <dbReference type="EMBL" id="KAF7406178.1"/>
    </source>
</evidence>
<proteinExistence type="predicted"/>
<organism evidence="1 2">
    <name type="scientific">Vespula germanica</name>
    <name type="common">German yellow jacket</name>
    <name type="synonym">Paravespula germanica</name>
    <dbReference type="NCBI Taxonomy" id="30212"/>
    <lineage>
        <taxon>Eukaryota</taxon>
        <taxon>Metazoa</taxon>
        <taxon>Ecdysozoa</taxon>
        <taxon>Arthropoda</taxon>
        <taxon>Hexapoda</taxon>
        <taxon>Insecta</taxon>
        <taxon>Pterygota</taxon>
        <taxon>Neoptera</taxon>
        <taxon>Endopterygota</taxon>
        <taxon>Hymenoptera</taxon>
        <taxon>Apocrita</taxon>
        <taxon>Aculeata</taxon>
        <taxon>Vespoidea</taxon>
        <taxon>Vespidae</taxon>
        <taxon>Vespinae</taxon>
        <taxon>Vespula</taxon>
    </lineage>
</organism>
<dbReference type="EMBL" id="JACSDZ010000004">
    <property type="protein sequence ID" value="KAF7406178.1"/>
    <property type="molecule type" value="Genomic_DNA"/>
</dbReference>
<name>A0A834KGE4_VESGE</name>
<sequence length="119" mass="13257">MRSLKSYCFGFCHFFPEEKEGKWKEIEKDRERVEERFQYFLGETIEVGRAASKGRKKGHAGLSSPVAAYLGRMGGGRASMLYPHFSSQVPPLRPPAVATLLALGYPPGRASTHVLAHAY</sequence>
<comment type="caution">
    <text evidence="1">The sequence shown here is derived from an EMBL/GenBank/DDBJ whole genome shotgun (WGS) entry which is preliminary data.</text>
</comment>
<dbReference type="Proteomes" id="UP000617340">
    <property type="component" value="Unassembled WGS sequence"/>
</dbReference>